<dbReference type="CDD" id="cd00067">
    <property type="entry name" value="GAL4"/>
    <property type="match status" value="1"/>
</dbReference>
<feature type="domain" description="Zn(2)-C6 fungal-type" evidence="9">
    <location>
        <begin position="22"/>
        <end position="55"/>
    </location>
</feature>
<evidence type="ECO:0000313" key="11">
    <source>
        <dbReference type="Proteomes" id="UP000070700"/>
    </source>
</evidence>
<dbReference type="EMBL" id="KQ947416">
    <property type="protein sequence ID" value="KUJ16604.1"/>
    <property type="molecule type" value="Genomic_DNA"/>
</dbReference>
<evidence type="ECO:0000256" key="1">
    <source>
        <dbReference type="ARBA" id="ARBA00004123"/>
    </source>
</evidence>
<feature type="compositionally biased region" description="Basic and acidic residues" evidence="8">
    <location>
        <begin position="8"/>
        <end position="17"/>
    </location>
</feature>
<evidence type="ECO:0000256" key="7">
    <source>
        <dbReference type="ARBA" id="ARBA00023242"/>
    </source>
</evidence>
<keyword evidence="7" id="KW-0539">Nucleus</keyword>
<dbReference type="SUPFAM" id="SSF57701">
    <property type="entry name" value="Zn2/Cys6 DNA-binding domain"/>
    <property type="match status" value="1"/>
</dbReference>
<evidence type="ECO:0000313" key="10">
    <source>
        <dbReference type="EMBL" id="KUJ16604.1"/>
    </source>
</evidence>
<comment type="subcellular location">
    <subcellularLocation>
        <location evidence="1">Nucleus</location>
    </subcellularLocation>
</comment>
<reference evidence="10 11" key="1">
    <citation type="submission" date="2015-10" db="EMBL/GenBank/DDBJ databases">
        <title>Full genome of DAOMC 229536 Phialocephala scopiformis, a fungal endophyte of spruce producing the potent anti-insectan compound rugulosin.</title>
        <authorList>
            <consortium name="DOE Joint Genome Institute"/>
            <person name="Walker A.K."/>
            <person name="Frasz S.L."/>
            <person name="Seifert K.A."/>
            <person name="Miller J.D."/>
            <person name="Mondo S.J."/>
            <person name="Labutti K."/>
            <person name="Lipzen A."/>
            <person name="Dockter R."/>
            <person name="Kennedy M."/>
            <person name="Grigoriev I.V."/>
            <person name="Spatafora J.W."/>
        </authorList>
    </citation>
    <scope>NUCLEOTIDE SEQUENCE [LARGE SCALE GENOMIC DNA]</scope>
    <source>
        <strain evidence="10 11">CBS 120377</strain>
    </source>
</reference>
<keyword evidence="11" id="KW-1185">Reference proteome</keyword>
<evidence type="ECO:0000256" key="4">
    <source>
        <dbReference type="ARBA" id="ARBA00023015"/>
    </source>
</evidence>
<dbReference type="SMART" id="SM00066">
    <property type="entry name" value="GAL4"/>
    <property type="match status" value="1"/>
</dbReference>
<keyword evidence="4" id="KW-0805">Transcription regulation</keyword>
<evidence type="ECO:0000256" key="2">
    <source>
        <dbReference type="ARBA" id="ARBA00022723"/>
    </source>
</evidence>
<keyword evidence="5" id="KW-0238">DNA-binding</keyword>
<dbReference type="GeneID" id="28819113"/>
<dbReference type="GO" id="GO:0001216">
    <property type="term" value="F:DNA-binding transcription activator activity"/>
    <property type="evidence" value="ECO:0007669"/>
    <property type="project" value="UniProtKB-ARBA"/>
</dbReference>
<dbReference type="STRING" id="149040.A0A194X914"/>
<dbReference type="FunFam" id="4.10.240.10:FF:000003">
    <property type="entry name" value="C6 transcription factor (Leu3)"/>
    <property type="match status" value="1"/>
</dbReference>
<dbReference type="Pfam" id="PF00172">
    <property type="entry name" value="Zn_clus"/>
    <property type="match status" value="1"/>
</dbReference>
<dbReference type="PANTHER" id="PTHR31845:SF21">
    <property type="entry name" value="REGULATORY PROTEIN LEU3"/>
    <property type="match status" value="1"/>
</dbReference>
<keyword evidence="2" id="KW-0479">Metal-binding</keyword>
<feature type="region of interest" description="Disordered" evidence="8">
    <location>
        <begin position="1"/>
        <end position="21"/>
    </location>
</feature>
<dbReference type="KEGG" id="psco:LY89DRAFT_586780"/>
<organism evidence="10 11">
    <name type="scientific">Mollisia scopiformis</name>
    <name type="common">Conifer needle endophyte fungus</name>
    <name type="synonym">Phialocephala scopiformis</name>
    <dbReference type="NCBI Taxonomy" id="149040"/>
    <lineage>
        <taxon>Eukaryota</taxon>
        <taxon>Fungi</taxon>
        <taxon>Dikarya</taxon>
        <taxon>Ascomycota</taxon>
        <taxon>Pezizomycotina</taxon>
        <taxon>Leotiomycetes</taxon>
        <taxon>Helotiales</taxon>
        <taxon>Mollisiaceae</taxon>
        <taxon>Mollisia</taxon>
    </lineage>
</organism>
<dbReference type="GO" id="GO:0000981">
    <property type="term" value="F:DNA-binding transcription factor activity, RNA polymerase II-specific"/>
    <property type="evidence" value="ECO:0007669"/>
    <property type="project" value="InterPro"/>
</dbReference>
<evidence type="ECO:0000256" key="5">
    <source>
        <dbReference type="ARBA" id="ARBA00023125"/>
    </source>
</evidence>
<keyword evidence="6" id="KW-0804">Transcription</keyword>
<dbReference type="OrthoDB" id="2341546at2759"/>
<gene>
    <name evidence="10" type="ORF">LY89DRAFT_586780</name>
</gene>
<name>A0A194X914_MOLSC</name>
<evidence type="ECO:0000256" key="3">
    <source>
        <dbReference type="ARBA" id="ARBA00022833"/>
    </source>
</evidence>
<proteinExistence type="predicted"/>
<dbReference type="GO" id="GO:0000976">
    <property type="term" value="F:transcription cis-regulatory region binding"/>
    <property type="evidence" value="ECO:0007669"/>
    <property type="project" value="TreeGrafter"/>
</dbReference>
<dbReference type="PROSITE" id="PS50048">
    <property type="entry name" value="ZN2_CY6_FUNGAL_2"/>
    <property type="match status" value="1"/>
</dbReference>
<evidence type="ECO:0000256" key="6">
    <source>
        <dbReference type="ARBA" id="ARBA00023163"/>
    </source>
</evidence>
<dbReference type="InterPro" id="IPR051089">
    <property type="entry name" value="prtT"/>
</dbReference>
<dbReference type="AlphaFoldDB" id="A0A194X914"/>
<sequence length="601" mass="67255">MEVSSNHLGDEPRDPSKNAKRSCNNCRQQKLKCDAVQSPFKACSRCRRLQKECKVEGGFRRVGKRDKYTAMQCEIDDLRRQLQAATQNNPSNGLQVLAEAAIPKEAQQIGNTKPREMGDVKLSGKSVEKLFKEYFTHYHPYLPFLDPDLAPDQYFDWSPLLGWTIIVVAARRFRQEPGLFGDLSPSYNKLLWSTISEHPQPYHVSKALCLICTWPLPSTSNPSDATYPLCGMMISIALSNILDFPVHLQFSKGRITEAEQRDRRLTWAACNIVCQCTSSAYGFPSQVNFDRLLGSNFAILAPYHIPKDLLDQLRVTQLYNALGKSLYESVSDPSGLPLEDDRAVIYSQVKASYEEVKSTLGSKISMNTEIMLLAASVQFEAFAFFIPPSSAREAAFVNLYNAACTFIGKVMDFETIHGIVLEHCTNIILQSIFSAVIVLVKLLHSSFANSINVEHGKALYNAAILAVRRMSLRNDDVCARMAVRTPQIAKDMSPGGYWESADPLDLKIRARMCVNHQYDAMWHWLTARRQEMQNRESTNAVAPQGSSAQPETELSQPAVPLDLTAAPGLIGDGFDLFNSMDWLLGDFACGPYFFTDQNSLV</sequence>
<dbReference type="Gene3D" id="4.10.240.10">
    <property type="entry name" value="Zn(2)-C6 fungal-type DNA-binding domain"/>
    <property type="match status" value="1"/>
</dbReference>
<protein>
    <recommendedName>
        <fullName evidence="9">Zn(2)-C6 fungal-type domain-containing protein</fullName>
    </recommendedName>
</protein>
<dbReference type="CDD" id="cd12148">
    <property type="entry name" value="fungal_TF_MHR"/>
    <property type="match status" value="1"/>
</dbReference>
<feature type="region of interest" description="Disordered" evidence="8">
    <location>
        <begin position="534"/>
        <end position="554"/>
    </location>
</feature>
<keyword evidence="3" id="KW-0862">Zinc</keyword>
<dbReference type="InterPro" id="IPR001138">
    <property type="entry name" value="Zn2Cys6_DnaBD"/>
</dbReference>
<dbReference type="RefSeq" id="XP_018070959.1">
    <property type="nucleotide sequence ID" value="XM_018209387.1"/>
</dbReference>
<dbReference type="InterPro" id="IPR036864">
    <property type="entry name" value="Zn2-C6_fun-type_DNA-bd_sf"/>
</dbReference>
<accession>A0A194X914</accession>
<feature type="compositionally biased region" description="Polar residues" evidence="8">
    <location>
        <begin position="535"/>
        <end position="554"/>
    </location>
</feature>
<dbReference type="GO" id="GO:0005634">
    <property type="term" value="C:nucleus"/>
    <property type="evidence" value="ECO:0007669"/>
    <property type="project" value="UniProtKB-SubCell"/>
</dbReference>
<evidence type="ECO:0000256" key="8">
    <source>
        <dbReference type="SAM" id="MobiDB-lite"/>
    </source>
</evidence>
<dbReference type="GO" id="GO:0008270">
    <property type="term" value="F:zinc ion binding"/>
    <property type="evidence" value="ECO:0007669"/>
    <property type="project" value="InterPro"/>
</dbReference>
<dbReference type="Proteomes" id="UP000070700">
    <property type="component" value="Unassembled WGS sequence"/>
</dbReference>
<dbReference type="InParanoid" id="A0A194X914"/>
<evidence type="ECO:0000259" key="9">
    <source>
        <dbReference type="PROSITE" id="PS50048"/>
    </source>
</evidence>
<dbReference type="PANTHER" id="PTHR31845">
    <property type="entry name" value="FINGER DOMAIN PROTEIN, PUTATIVE-RELATED"/>
    <property type="match status" value="1"/>
</dbReference>
<dbReference type="PROSITE" id="PS00463">
    <property type="entry name" value="ZN2_CY6_FUNGAL_1"/>
    <property type="match status" value="1"/>
</dbReference>